<dbReference type="PANTHER" id="PTHR36507">
    <property type="entry name" value="BLL1555 PROTEIN"/>
    <property type="match status" value="1"/>
</dbReference>
<dbReference type="Proteomes" id="UP000825701">
    <property type="component" value="Chromosome"/>
</dbReference>
<dbReference type="Gene3D" id="2.60.40.420">
    <property type="entry name" value="Cupredoxins - blue copper proteins"/>
    <property type="match status" value="1"/>
</dbReference>
<keyword evidence="8" id="KW-0732">Signal</keyword>
<dbReference type="PROSITE" id="PS51318">
    <property type="entry name" value="TAT"/>
    <property type="match status" value="1"/>
</dbReference>
<keyword evidence="4" id="KW-0574">Periplasm</keyword>
<dbReference type="InterPro" id="IPR002386">
    <property type="entry name" value="Amicyanin/Pseudoazurin"/>
</dbReference>
<evidence type="ECO:0000256" key="4">
    <source>
        <dbReference type="ARBA" id="ARBA00022764"/>
    </source>
</evidence>
<dbReference type="GO" id="GO:0042597">
    <property type="term" value="C:periplasmic space"/>
    <property type="evidence" value="ECO:0007669"/>
    <property type="project" value="UniProtKB-SubCell"/>
</dbReference>
<evidence type="ECO:0000256" key="3">
    <source>
        <dbReference type="ARBA" id="ARBA00022723"/>
    </source>
</evidence>
<dbReference type="InterPro" id="IPR052721">
    <property type="entry name" value="ET_Amicyanin"/>
</dbReference>
<dbReference type="GO" id="GO:0009055">
    <property type="term" value="F:electron transfer activity"/>
    <property type="evidence" value="ECO:0007669"/>
    <property type="project" value="InterPro"/>
</dbReference>
<name>A0A9E6UMD3_9HYPH</name>
<keyword evidence="6 7" id="KW-0186">Copper</keyword>
<protein>
    <submittedName>
        <fullName evidence="10">Cupredoxin family copper-binding protein</fullName>
    </submittedName>
</protein>
<feature type="domain" description="Blue (type 1) copper" evidence="9">
    <location>
        <begin position="51"/>
        <end position="137"/>
    </location>
</feature>
<reference evidence="10" key="1">
    <citation type="submission" date="2021-08" db="EMBL/GenBank/DDBJ databases">
        <authorList>
            <person name="Zhang H."/>
            <person name="Xu M."/>
            <person name="Yu Z."/>
            <person name="Yang L."/>
            <person name="Cai Y."/>
        </authorList>
    </citation>
    <scope>NUCLEOTIDE SEQUENCE</scope>
    <source>
        <strain evidence="10">CHL1</strain>
    </source>
</reference>
<dbReference type="Pfam" id="PF00127">
    <property type="entry name" value="Copper-bind"/>
    <property type="match status" value="1"/>
</dbReference>
<proteinExistence type="predicted"/>
<dbReference type="AlphaFoldDB" id="A0A9E6UMD3"/>
<dbReference type="InterPro" id="IPR000923">
    <property type="entry name" value="BlueCu_1"/>
</dbReference>
<dbReference type="PANTHER" id="PTHR36507:SF1">
    <property type="entry name" value="BLL1555 PROTEIN"/>
    <property type="match status" value="1"/>
</dbReference>
<dbReference type="SUPFAM" id="SSF49503">
    <property type="entry name" value="Cupredoxins"/>
    <property type="match status" value="1"/>
</dbReference>
<feature type="binding site" evidence="7">
    <location>
        <position position="84"/>
    </location>
    <ligand>
        <name>Cu cation</name>
        <dbReference type="ChEBI" id="CHEBI:23378"/>
    </ligand>
</feature>
<evidence type="ECO:0000256" key="1">
    <source>
        <dbReference type="ARBA" id="ARBA00004418"/>
    </source>
</evidence>
<evidence type="ECO:0000259" key="9">
    <source>
        <dbReference type="Pfam" id="PF00127"/>
    </source>
</evidence>
<dbReference type="RefSeq" id="WP_261404857.1">
    <property type="nucleotide sequence ID" value="NZ_CP081869.1"/>
</dbReference>
<dbReference type="GO" id="GO:0005507">
    <property type="term" value="F:copper ion binding"/>
    <property type="evidence" value="ECO:0007669"/>
    <property type="project" value="InterPro"/>
</dbReference>
<feature type="signal peptide" evidence="8">
    <location>
        <begin position="1"/>
        <end position="35"/>
    </location>
</feature>
<evidence type="ECO:0000256" key="7">
    <source>
        <dbReference type="PIRSR" id="PIRSR602386-1"/>
    </source>
</evidence>
<feature type="binding site" evidence="7">
    <location>
        <position position="127"/>
    </location>
    <ligand>
        <name>Cu cation</name>
        <dbReference type="ChEBI" id="CHEBI:23378"/>
    </ligand>
</feature>
<keyword evidence="11" id="KW-1185">Reference proteome</keyword>
<gene>
    <name evidence="10" type="ORF">K6K41_09145</name>
</gene>
<sequence>MSTADALPALDRRMFLATAGLAAAAVVIAPKTALAQETPPAEVVEGAGGKEQVTIQNMAFGTPEVKVKVGESITWTNKDDGMAHNVHFRNGPMKGKPGAQGKMLNLNDTYTVKFNQAGEYSYICTPHPMMKGKVIVEA</sequence>
<organism evidence="10 11">
    <name type="scientific">Chenggangzhangella methanolivorans</name>
    <dbReference type="NCBI Taxonomy" id="1437009"/>
    <lineage>
        <taxon>Bacteria</taxon>
        <taxon>Pseudomonadati</taxon>
        <taxon>Pseudomonadota</taxon>
        <taxon>Alphaproteobacteria</taxon>
        <taxon>Hyphomicrobiales</taxon>
        <taxon>Methylopilaceae</taxon>
        <taxon>Chenggangzhangella</taxon>
    </lineage>
</organism>
<accession>A0A9E6UMD3</accession>
<dbReference type="CDD" id="cd13921">
    <property type="entry name" value="Amicyanin"/>
    <property type="match status" value="1"/>
</dbReference>
<evidence type="ECO:0000256" key="8">
    <source>
        <dbReference type="SAM" id="SignalP"/>
    </source>
</evidence>
<evidence type="ECO:0000256" key="5">
    <source>
        <dbReference type="ARBA" id="ARBA00022982"/>
    </source>
</evidence>
<dbReference type="InterPro" id="IPR006311">
    <property type="entry name" value="TAT_signal"/>
</dbReference>
<evidence type="ECO:0000313" key="10">
    <source>
        <dbReference type="EMBL" id="QZO01562.1"/>
    </source>
</evidence>
<dbReference type="InterPro" id="IPR028871">
    <property type="entry name" value="BlueCu_1_BS"/>
</dbReference>
<keyword evidence="3 7" id="KW-0479">Metal-binding</keyword>
<comment type="cofactor">
    <cofactor evidence="7">
        <name>Cu cation</name>
        <dbReference type="ChEBI" id="CHEBI:23378"/>
    </cofactor>
    <text evidence="7">Binds 1 copper ion per subunit.</text>
</comment>
<dbReference type="InterPro" id="IPR035668">
    <property type="entry name" value="Amicyanin"/>
</dbReference>
<dbReference type="InterPro" id="IPR008972">
    <property type="entry name" value="Cupredoxin"/>
</dbReference>
<keyword evidence="5" id="KW-0249">Electron transport</keyword>
<keyword evidence="2" id="KW-0813">Transport</keyword>
<feature type="chain" id="PRO_5039483700" evidence="8">
    <location>
        <begin position="36"/>
        <end position="138"/>
    </location>
</feature>
<dbReference type="KEGG" id="cmet:K6K41_09145"/>
<evidence type="ECO:0000256" key="2">
    <source>
        <dbReference type="ARBA" id="ARBA00022448"/>
    </source>
</evidence>
<comment type="subcellular location">
    <subcellularLocation>
        <location evidence="1">Periplasm</location>
    </subcellularLocation>
</comment>
<evidence type="ECO:0000313" key="11">
    <source>
        <dbReference type="Proteomes" id="UP000825701"/>
    </source>
</evidence>
<dbReference type="EMBL" id="CP081869">
    <property type="protein sequence ID" value="QZO01562.1"/>
    <property type="molecule type" value="Genomic_DNA"/>
</dbReference>
<evidence type="ECO:0000256" key="6">
    <source>
        <dbReference type="ARBA" id="ARBA00023008"/>
    </source>
</evidence>
<feature type="binding site" evidence="7">
    <location>
        <position position="124"/>
    </location>
    <ligand>
        <name>Cu cation</name>
        <dbReference type="ChEBI" id="CHEBI:23378"/>
    </ligand>
</feature>
<dbReference type="PROSITE" id="PS00196">
    <property type="entry name" value="COPPER_BLUE"/>
    <property type="match status" value="1"/>
</dbReference>
<dbReference type="PRINTS" id="PR00155">
    <property type="entry name" value="AMICYANIN"/>
</dbReference>